<dbReference type="AlphaFoldDB" id="A0A9W7GB95"/>
<proteinExistence type="predicted"/>
<feature type="region of interest" description="Disordered" evidence="1">
    <location>
        <begin position="503"/>
        <end position="567"/>
    </location>
</feature>
<sequence length="842" mass="90798">MDPTYTSDFSPMTQFLASSSALASLPTSPIIGAASSPLLTASGLNAMPTYSPTIGESAVNGMGSKDLRGGSSTLAAENTTLGQLSRPPLNPGFPPAQQNVQTNLLHPYHYHLTFTSTDVAFVAQVCQVLTLTIAEITVLQQNTHALAKASTTSTPPGVLCGLGCCLFFSRDKPDRQKVSKEMGSVPKMNHKVNMTASSVAAAGLAASSLPPLPGKSMKGSSSNIMPTPTLSATLPIPSPSIPQPVKRERTNSFGLDAIAAASFILDSPSAGAASQKAADGVEGFVLGGGSMLDGASSAPSANSTSINPPTNQPSALPTPTLAISDSSPLLSAEQNTLLRTPLGFHGQNPTMNSAGEAINIATDPWATCLSSQAYASLSSSESNKDCWERLGVAGFLRDYKHFCKEREKEKKVDQMATNQSVVEFLWEGRVVVRPPRCGEKGWEVDGVEVEGLNGGTVEGMDKEFDGIIWRAVEIVRMIDGAKTCSKEECLIAAGWRAIETKQTKTIPNESRNDAESGDAKTTKEAEAKKKTEPAVEVPTPSRTSNRRSKSPKKQQQQDKKECVKDEQKEELVLEVKEEEKVVKEEANQPPSSSAATADAAPVSTTMYLPPYLPFTPLPNPPTPLSVNDAYLTHLKSLSDSALHLCCDVRRSAVLGSRWKVVRSWGDDSSDDGQGGTSAYLKKFAPKKVKPSSSINLKRKTIDVASKHNSKGHQDPRPVTKGECNWCAPVSAPSSEANTPICPSCKICQRLGWERRAKYRYKKGLANRGFFDVNYYDELGKHRGRSVKMFLQLTQSYVRYVLKQGGVDEHVTKMEREDKGATLQQKKKRRRSDQDQSRADEFV</sequence>
<feature type="compositionally biased region" description="Basic and acidic residues" evidence="1">
    <location>
        <begin position="831"/>
        <end position="842"/>
    </location>
</feature>
<evidence type="ECO:0000256" key="1">
    <source>
        <dbReference type="SAM" id="MobiDB-lite"/>
    </source>
</evidence>
<feature type="compositionally biased region" description="Basic and acidic residues" evidence="1">
    <location>
        <begin position="510"/>
        <end position="533"/>
    </location>
</feature>
<comment type="caution">
    <text evidence="2">The sequence shown here is derived from an EMBL/GenBank/DDBJ whole genome shotgun (WGS) entry which is preliminary data.</text>
</comment>
<feature type="region of interest" description="Disordered" evidence="1">
    <location>
        <begin position="811"/>
        <end position="842"/>
    </location>
</feature>
<dbReference type="EMBL" id="BRYA01000164">
    <property type="protein sequence ID" value="GMI42018.1"/>
    <property type="molecule type" value="Genomic_DNA"/>
</dbReference>
<name>A0A9W7GB95_9STRA</name>
<organism evidence="2 3">
    <name type="scientific">Triparma columacea</name>
    <dbReference type="NCBI Taxonomy" id="722753"/>
    <lineage>
        <taxon>Eukaryota</taxon>
        <taxon>Sar</taxon>
        <taxon>Stramenopiles</taxon>
        <taxon>Ochrophyta</taxon>
        <taxon>Bolidophyceae</taxon>
        <taxon>Parmales</taxon>
        <taxon>Triparmaceae</taxon>
        <taxon>Triparma</taxon>
    </lineage>
</organism>
<feature type="region of interest" description="Disordered" evidence="1">
    <location>
        <begin position="580"/>
        <end position="599"/>
    </location>
</feature>
<accession>A0A9W7GB95</accession>
<feature type="compositionally biased region" description="Low complexity" evidence="1">
    <location>
        <begin position="589"/>
        <end position="599"/>
    </location>
</feature>
<reference evidence="3" key="1">
    <citation type="journal article" date="2023" name="Commun. Biol.">
        <title>Genome analysis of Parmales, the sister group of diatoms, reveals the evolutionary specialization of diatoms from phago-mixotrophs to photoautotrophs.</title>
        <authorList>
            <person name="Ban H."/>
            <person name="Sato S."/>
            <person name="Yoshikawa S."/>
            <person name="Yamada K."/>
            <person name="Nakamura Y."/>
            <person name="Ichinomiya M."/>
            <person name="Sato N."/>
            <person name="Blanc-Mathieu R."/>
            <person name="Endo H."/>
            <person name="Kuwata A."/>
            <person name="Ogata H."/>
        </authorList>
    </citation>
    <scope>NUCLEOTIDE SEQUENCE [LARGE SCALE GENOMIC DNA]</scope>
</reference>
<gene>
    <name evidence="2" type="ORF">TrCOL_g3276</name>
</gene>
<feature type="compositionally biased region" description="Polar residues" evidence="1">
    <location>
        <begin position="297"/>
        <end position="324"/>
    </location>
</feature>
<dbReference type="OrthoDB" id="213398at2759"/>
<protein>
    <submittedName>
        <fullName evidence="2">Uncharacterized protein</fullName>
    </submittedName>
</protein>
<dbReference type="Proteomes" id="UP001165065">
    <property type="component" value="Unassembled WGS sequence"/>
</dbReference>
<evidence type="ECO:0000313" key="3">
    <source>
        <dbReference type="Proteomes" id="UP001165065"/>
    </source>
</evidence>
<feature type="compositionally biased region" description="Basic and acidic residues" evidence="1">
    <location>
        <begin position="555"/>
        <end position="567"/>
    </location>
</feature>
<keyword evidence="3" id="KW-1185">Reference proteome</keyword>
<evidence type="ECO:0000313" key="2">
    <source>
        <dbReference type="EMBL" id="GMI42018.1"/>
    </source>
</evidence>
<feature type="region of interest" description="Disordered" evidence="1">
    <location>
        <begin position="295"/>
        <end position="324"/>
    </location>
</feature>